<dbReference type="Proteomes" id="UP000259570">
    <property type="component" value="Unassembled WGS sequence"/>
</dbReference>
<evidence type="ECO:0000259" key="2">
    <source>
        <dbReference type="Pfam" id="PF05532"/>
    </source>
</evidence>
<feature type="domain" description="CsbD-like" evidence="2">
    <location>
        <begin position="4"/>
        <end position="56"/>
    </location>
</feature>
<dbReference type="InterPro" id="IPR036629">
    <property type="entry name" value="YjbJ_sf"/>
</dbReference>
<dbReference type="EMBL" id="JAMBED010000022">
    <property type="protein sequence ID" value="MCL1551862.1"/>
    <property type="molecule type" value="Genomic_DNA"/>
</dbReference>
<reference evidence="4 5" key="1">
    <citation type="submission" date="2018-08" db="EMBL/GenBank/DDBJ databases">
        <title>Genome sequencing of X. nasturtii WHRI 8984.</title>
        <authorList>
            <person name="Studholme D.J."/>
            <person name="Mchugh J."/>
            <person name="Vicente J."/>
        </authorList>
    </citation>
    <scope>NUCLEOTIDE SEQUENCE [LARGE SCALE GENOMIC DNA]</scope>
    <source>
        <strain evidence="4 5">WHRI 8984</strain>
    </source>
</reference>
<dbReference type="STRING" id="1843581.A7D16_10405"/>
<organism evidence="4 5">
    <name type="scientific">Xanthomonas nasturtii</name>
    <dbReference type="NCBI Taxonomy" id="1843581"/>
    <lineage>
        <taxon>Bacteria</taxon>
        <taxon>Pseudomonadati</taxon>
        <taxon>Pseudomonadota</taxon>
        <taxon>Gammaproteobacteria</taxon>
        <taxon>Lysobacterales</taxon>
        <taxon>Lysobacteraceae</taxon>
        <taxon>Xanthomonas</taxon>
    </lineage>
</organism>
<gene>
    <name evidence="4" type="ORF">DZD52_10430</name>
    <name evidence="3" type="ORF">M3O51_11235</name>
</gene>
<keyword evidence="6" id="KW-1185">Reference proteome</keyword>
<dbReference type="InterPro" id="IPR008462">
    <property type="entry name" value="CsbD"/>
</dbReference>
<dbReference type="Proteomes" id="UP001167357">
    <property type="component" value="Unassembled WGS sequence"/>
</dbReference>
<evidence type="ECO:0000313" key="4">
    <source>
        <dbReference type="EMBL" id="RFF39245.1"/>
    </source>
</evidence>
<protein>
    <submittedName>
        <fullName evidence="4">CsbD family protein</fullName>
    </submittedName>
</protein>
<dbReference type="OrthoDB" id="6046922at2"/>
<dbReference type="InterPro" id="IPR050423">
    <property type="entry name" value="UPF0337_stress_rsp"/>
</dbReference>
<dbReference type="Gene3D" id="1.10.1470.10">
    <property type="entry name" value="YjbJ"/>
    <property type="match status" value="1"/>
</dbReference>
<dbReference type="SUPFAM" id="SSF69047">
    <property type="entry name" value="Hypothetical protein YjbJ"/>
    <property type="match status" value="1"/>
</dbReference>
<comment type="caution">
    <text evidence="4">The sequence shown here is derived from an EMBL/GenBank/DDBJ whole genome shotgun (WGS) entry which is preliminary data.</text>
</comment>
<name>A0A3E1KKG4_9XANT</name>
<dbReference type="PANTHER" id="PTHR34977:SF1">
    <property type="entry name" value="UPF0337 PROTEIN YJBJ"/>
    <property type="match status" value="1"/>
</dbReference>
<proteinExistence type="inferred from homology"/>
<comment type="similarity">
    <text evidence="1">Belongs to the UPF0337 (CsbD) family.</text>
</comment>
<dbReference type="RefSeq" id="WP_047693228.1">
    <property type="nucleotide sequence ID" value="NZ_CP142004.2"/>
</dbReference>
<dbReference type="GeneID" id="93985323"/>
<dbReference type="EMBL" id="QUZM01000016">
    <property type="protein sequence ID" value="RFF39245.1"/>
    <property type="molecule type" value="Genomic_DNA"/>
</dbReference>
<dbReference type="Pfam" id="PF05532">
    <property type="entry name" value="CsbD"/>
    <property type="match status" value="1"/>
</dbReference>
<sequence length="59" mass="6185">MDKNRIEGTAKQVKGSVKEAIGRVTGDKSTELEGAAEKNVGKVQAKAGEVADKVRDASK</sequence>
<dbReference type="PANTHER" id="PTHR34977">
    <property type="entry name" value="UPF0337 PROTEIN YJBJ"/>
    <property type="match status" value="1"/>
</dbReference>
<evidence type="ECO:0000256" key="1">
    <source>
        <dbReference type="ARBA" id="ARBA00009129"/>
    </source>
</evidence>
<evidence type="ECO:0000313" key="3">
    <source>
        <dbReference type="EMBL" id="MCL1551862.1"/>
    </source>
</evidence>
<accession>A0A3E1KKG4</accession>
<reference evidence="3" key="2">
    <citation type="submission" date="2022-04" db="EMBL/GenBank/DDBJ databases">
        <title>Genomic comparison of 19 strains of Xanthomonas nasturtii, a newly emerging watercress pathogen.</title>
        <authorList>
            <person name="Harrison J."/>
            <person name="Greer S."/>
            <person name="Hussain R."/>
            <person name="Lascelles D."/>
            <person name="Roberts M."/>
            <person name="Carter B."/>
            <person name="Bryning A."/>
            <person name="Carroll S."/>
            <person name="Aspin A."/>
            <person name="Cruz L."/>
            <person name="Cruz J."/>
            <person name="Grant M."/>
            <person name="Vicente J."/>
            <person name="Studholme D.J."/>
        </authorList>
    </citation>
    <scope>NUCLEOTIDE SEQUENCE</scope>
    <source>
        <strain evidence="3">10016B</strain>
    </source>
</reference>
<evidence type="ECO:0000313" key="5">
    <source>
        <dbReference type="Proteomes" id="UP000259570"/>
    </source>
</evidence>
<dbReference type="AlphaFoldDB" id="A0A3E1KKG4"/>
<evidence type="ECO:0000313" key="6">
    <source>
        <dbReference type="Proteomes" id="UP001167357"/>
    </source>
</evidence>